<feature type="active site" description="Proton acceptor" evidence="9 10">
    <location>
        <position position="195"/>
    </location>
</feature>
<dbReference type="GO" id="GO:0005829">
    <property type="term" value="C:cytosol"/>
    <property type="evidence" value="ECO:0007669"/>
    <property type="project" value="TreeGrafter"/>
</dbReference>
<dbReference type="NCBIfam" id="NF000940">
    <property type="entry name" value="PRK00094.1-2"/>
    <property type="match status" value="1"/>
</dbReference>
<comment type="catalytic activity">
    <reaction evidence="9 14">
        <text>sn-glycerol 3-phosphate + NADP(+) = dihydroxyacetone phosphate + NADPH + H(+)</text>
        <dbReference type="Rhea" id="RHEA:11096"/>
        <dbReference type="ChEBI" id="CHEBI:15378"/>
        <dbReference type="ChEBI" id="CHEBI:57597"/>
        <dbReference type="ChEBI" id="CHEBI:57642"/>
        <dbReference type="ChEBI" id="CHEBI:57783"/>
        <dbReference type="ChEBI" id="CHEBI:58349"/>
        <dbReference type="EC" id="1.1.1.94"/>
    </reaction>
</comment>
<gene>
    <name evidence="9 17" type="primary">gpsA</name>
    <name evidence="17" type="ORF">SCLAR_v1c10590</name>
</gene>
<keyword evidence="9" id="KW-0963">Cytoplasm</keyword>
<dbReference type="SUPFAM" id="SSF51735">
    <property type="entry name" value="NAD(P)-binding Rossmann-fold domains"/>
    <property type="match status" value="1"/>
</dbReference>
<feature type="binding site" evidence="11">
    <location>
        <position position="108"/>
    </location>
    <ligand>
        <name>substrate</name>
    </ligand>
</feature>
<dbReference type="SUPFAM" id="SSF48179">
    <property type="entry name" value="6-phosphogluconate dehydrogenase C-terminal domain-like"/>
    <property type="match status" value="1"/>
</dbReference>
<comment type="caution">
    <text evidence="9">Lacks conserved residue(s) required for the propagation of feature annotation.</text>
</comment>
<organism evidence="17 18">
    <name type="scientific">Spiroplasma clarkii</name>
    <dbReference type="NCBI Taxonomy" id="2139"/>
    <lineage>
        <taxon>Bacteria</taxon>
        <taxon>Bacillati</taxon>
        <taxon>Mycoplasmatota</taxon>
        <taxon>Mollicutes</taxon>
        <taxon>Entomoplasmatales</taxon>
        <taxon>Spiroplasmataceae</taxon>
        <taxon>Spiroplasma</taxon>
    </lineage>
</organism>
<feature type="binding site" evidence="9">
    <location>
        <position position="140"/>
    </location>
    <ligand>
        <name>sn-glycerol 3-phosphate</name>
        <dbReference type="ChEBI" id="CHEBI:57597"/>
    </ligand>
</feature>
<dbReference type="GO" id="GO:0141153">
    <property type="term" value="F:glycerol-3-phosphate dehydrogenase (NADP+) activity"/>
    <property type="evidence" value="ECO:0007669"/>
    <property type="project" value="RHEA"/>
</dbReference>
<evidence type="ECO:0000256" key="12">
    <source>
        <dbReference type="PIRSR" id="PIRSR000114-3"/>
    </source>
</evidence>
<feature type="binding site" evidence="12">
    <location>
        <position position="259"/>
    </location>
    <ligand>
        <name>NAD(+)</name>
        <dbReference type="ChEBI" id="CHEBI:57540"/>
    </ligand>
</feature>
<comment type="similarity">
    <text evidence="1 9 13">Belongs to the NAD-dependent glycerol-3-phosphate dehydrogenase family.</text>
</comment>
<evidence type="ECO:0000256" key="6">
    <source>
        <dbReference type="ARBA" id="ARBA00023098"/>
    </source>
</evidence>
<comment type="function">
    <text evidence="9">Catalyzes the reduction of the glycolytic intermediate dihydroxyacetone phosphate (DHAP) to sn-glycerol 3-phosphate (G3P), the key precursor for phospholipid synthesis.</text>
</comment>
<feature type="binding site" evidence="11">
    <location>
        <begin position="259"/>
        <end position="260"/>
    </location>
    <ligand>
        <name>substrate</name>
    </ligand>
</feature>
<dbReference type="PANTHER" id="PTHR11728">
    <property type="entry name" value="GLYCEROL-3-PHOSPHATE DEHYDROGENASE"/>
    <property type="match status" value="1"/>
</dbReference>
<dbReference type="AlphaFoldDB" id="A0A2K8KLB9"/>
<evidence type="ECO:0000256" key="4">
    <source>
        <dbReference type="ARBA" id="ARBA00023002"/>
    </source>
</evidence>
<accession>A0A2K8KLB9</accession>
<dbReference type="GO" id="GO:0046167">
    <property type="term" value="P:glycerol-3-phosphate biosynthetic process"/>
    <property type="evidence" value="ECO:0007669"/>
    <property type="project" value="UniProtKB-UniRule"/>
</dbReference>
<keyword evidence="5 9" id="KW-0520">NAD</keyword>
<feature type="domain" description="Glycerol-3-phosphate dehydrogenase NAD-dependent C-terminal" evidence="16">
    <location>
        <begin position="184"/>
        <end position="324"/>
    </location>
</feature>
<dbReference type="GO" id="GO:0005975">
    <property type="term" value="P:carbohydrate metabolic process"/>
    <property type="evidence" value="ECO:0007669"/>
    <property type="project" value="InterPro"/>
</dbReference>
<evidence type="ECO:0000256" key="1">
    <source>
        <dbReference type="ARBA" id="ARBA00011009"/>
    </source>
</evidence>
<dbReference type="HAMAP" id="MF_00394">
    <property type="entry name" value="NAD_Glyc3P_dehydrog"/>
    <property type="match status" value="1"/>
</dbReference>
<evidence type="ECO:0000256" key="5">
    <source>
        <dbReference type="ARBA" id="ARBA00023027"/>
    </source>
</evidence>
<dbReference type="EC" id="1.1.1.94" evidence="9"/>
<evidence type="ECO:0000259" key="15">
    <source>
        <dbReference type="Pfam" id="PF01210"/>
    </source>
</evidence>
<evidence type="ECO:0000256" key="3">
    <source>
        <dbReference type="ARBA" id="ARBA00022857"/>
    </source>
</evidence>
<keyword evidence="7 9" id="KW-0594">Phospholipid biosynthesis</keyword>
<name>A0A2K8KLB9_9MOLU</name>
<dbReference type="InterPro" id="IPR006109">
    <property type="entry name" value="G3P_DH_NAD-dep_C"/>
</dbReference>
<keyword evidence="4 9" id="KW-0560">Oxidoreductase</keyword>
<dbReference type="GO" id="GO:0141152">
    <property type="term" value="F:glycerol-3-phosphate dehydrogenase (NAD+) activity"/>
    <property type="evidence" value="ECO:0007669"/>
    <property type="project" value="RHEA"/>
</dbReference>
<feature type="binding site" evidence="9">
    <location>
        <position position="248"/>
    </location>
    <ligand>
        <name>sn-glycerol 3-phosphate</name>
        <dbReference type="ChEBI" id="CHEBI:57597"/>
    </ligand>
</feature>
<evidence type="ECO:0000256" key="11">
    <source>
        <dbReference type="PIRSR" id="PIRSR000114-2"/>
    </source>
</evidence>
<keyword evidence="8 9" id="KW-1208">Phospholipid metabolism</keyword>
<dbReference type="GO" id="GO:0008654">
    <property type="term" value="P:phospholipid biosynthetic process"/>
    <property type="evidence" value="ECO:0007669"/>
    <property type="project" value="UniProtKB-KW"/>
</dbReference>
<keyword evidence="6 9" id="KW-0443">Lipid metabolism</keyword>
<keyword evidence="9" id="KW-0547">Nucleotide-binding</keyword>
<dbReference type="Proteomes" id="UP000231179">
    <property type="component" value="Chromosome"/>
</dbReference>
<feature type="binding site" evidence="9">
    <location>
        <position position="258"/>
    </location>
    <ligand>
        <name>sn-glycerol 3-phosphate</name>
        <dbReference type="ChEBI" id="CHEBI:57597"/>
    </ligand>
</feature>
<evidence type="ECO:0000313" key="17">
    <source>
        <dbReference type="EMBL" id="ATX71359.1"/>
    </source>
</evidence>
<evidence type="ECO:0000313" key="18">
    <source>
        <dbReference type="Proteomes" id="UP000231179"/>
    </source>
</evidence>
<keyword evidence="18" id="KW-1185">Reference proteome</keyword>
<dbReference type="InterPro" id="IPR011128">
    <property type="entry name" value="G3P_DH_NAD-dep_N"/>
</dbReference>
<dbReference type="InterPro" id="IPR006168">
    <property type="entry name" value="G3P_DH_NAD-dep"/>
</dbReference>
<sequence>MNTRRIAIIGTGAYGTALANVLTDNGHKVLMYGIEEKQVNDINENHLNQAFFQDLLLNENIQATTELAVALEKAEIVILSVPTFAVDNVLDGILKYGKREMHIINTAKGLDEENLDVLSKKIIKKLANHQVMKSFGAIYGPSVAIEVVMRKPTCVMSCNENLQIAQEIAQIFTNEYFIVKPTTDLVGCEIAASLKNTVAIASGILAGFGGADNAKASLITIGNSEIYKIAQRFGAKIETFMNFAALGDLILTASSNKSRNYGLGLQIAERDDAKIVLKSHKNTVEGVYACKLAYKICKKLEISSPFFEIMHKILYNKGRPSALINDLFKNAEVV</sequence>
<dbReference type="GO" id="GO:0046168">
    <property type="term" value="P:glycerol-3-phosphate catabolic process"/>
    <property type="evidence" value="ECO:0007669"/>
    <property type="project" value="InterPro"/>
</dbReference>
<dbReference type="GO" id="GO:0006650">
    <property type="term" value="P:glycerophospholipid metabolic process"/>
    <property type="evidence" value="ECO:0007669"/>
    <property type="project" value="UniProtKB-UniRule"/>
</dbReference>
<keyword evidence="3 9" id="KW-0521">NADP</keyword>
<feature type="binding site" evidence="9">
    <location>
        <position position="142"/>
    </location>
    <ligand>
        <name>sn-glycerol 3-phosphate</name>
        <dbReference type="ChEBI" id="CHEBI:57597"/>
    </ligand>
</feature>
<dbReference type="NCBIfam" id="NF000942">
    <property type="entry name" value="PRK00094.1-4"/>
    <property type="match status" value="1"/>
</dbReference>
<dbReference type="GO" id="GO:0051287">
    <property type="term" value="F:NAD binding"/>
    <property type="evidence" value="ECO:0007669"/>
    <property type="project" value="InterPro"/>
</dbReference>
<evidence type="ECO:0000256" key="14">
    <source>
        <dbReference type="RuleBase" id="RU000439"/>
    </source>
</evidence>
<proteinExistence type="inferred from homology"/>
<dbReference type="RefSeq" id="WP_100254899.1">
    <property type="nucleotide sequence ID" value="NZ_CP024870.1"/>
</dbReference>
<keyword evidence="2 9" id="KW-0444">Lipid biosynthesis</keyword>
<evidence type="ECO:0000256" key="2">
    <source>
        <dbReference type="ARBA" id="ARBA00022516"/>
    </source>
</evidence>
<dbReference type="PRINTS" id="PR00077">
    <property type="entry name" value="GPDHDRGNASE"/>
</dbReference>
<dbReference type="InterPro" id="IPR008927">
    <property type="entry name" value="6-PGluconate_DH-like_C_sf"/>
</dbReference>
<feature type="binding site" evidence="9">
    <location>
        <position position="108"/>
    </location>
    <ligand>
        <name>sn-glycerol 3-phosphate</name>
        <dbReference type="ChEBI" id="CHEBI:57597"/>
    </ligand>
</feature>
<protein>
    <recommendedName>
        <fullName evidence="9">Glycerol-3-phosphate dehydrogenase [NAD(P)+]</fullName>
        <ecNumber evidence="9">1.1.1.94</ecNumber>
    </recommendedName>
    <alternativeName>
        <fullName evidence="9">NAD(P)(+)-dependent glycerol-3-phosphate dehydrogenase</fullName>
    </alternativeName>
    <alternativeName>
        <fullName evidence="9">NAD(P)H-dependent dihydroxyacetone-phosphate reductase</fullName>
    </alternativeName>
</protein>
<comment type="pathway">
    <text evidence="9">Membrane lipid metabolism; glycerophospholipid metabolism.</text>
</comment>
<feature type="binding site" evidence="9">
    <location>
        <position position="260"/>
    </location>
    <ligand>
        <name>sn-glycerol 3-phosphate</name>
        <dbReference type="ChEBI" id="CHEBI:57597"/>
    </ligand>
</feature>
<dbReference type="EMBL" id="CP024870">
    <property type="protein sequence ID" value="ATX71359.1"/>
    <property type="molecule type" value="Genomic_DNA"/>
</dbReference>
<feature type="binding site" evidence="9">
    <location>
        <position position="144"/>
    </location>
    <ligand>
        <name>NADPH</name>
        <dbReference type="ChEBI" id="CHEBI:57783"/>
    </ligand>
</feature>
<comment type="subcellular location">
    <subcellularLocation>
        <location evidence="9">Cytoplasm</location>
    </subcellularLocation>
</comment>
<evidence type="ECO:0000256" key="7">
    <source>
        <dbReference type="ARBA" id="ARBA00023209"/>
    </source>
</evidence>
<feature type="binding site" evidence="9">
    <location>
        <position position="108"/>
    </location>
    <ligand>
        <name>NADPH</name>
        <dbReference type="ChEBI" id="CHEBI:57783"/>
    </ligand>
</feature>
<evidence type="ECO:0000256" key="9">
    <source>
        <dbReference type="HAMAP-Rule" id="MF_00394"/>
    </source>
</evidence>
<reference evidence="17 18" key="1">
    <citation type="submission" date="2017-11" db="EMBL/GenBank/DDBJ databases">
        <title>Complete genome sequence of Spiroplasma clarkii CN-5 (DSM 19994).</title>
        <authorList>
            <person name="Tsai Y.-M."/>
            <person name="Chang A."/>
            <person name="Lo W.-S."/>
            <person name="Kuo C.-H."/>
        </authorList>
    </citation>
    <scope>NUCLEOTIDE SEQUENCE [LARGE SCALE GENOMIC DNA]</scope>
    <source>
        <strain evidence="17 18">CN-5</strain>
    </source>
</reference>
<evidence type="ECO:0000256" key="8">
    <source>
        <dbReference type="ARBA" id="ARBA00023264"/>
    </source>
</evidence>
<dbReference type="Pfam" id="PF01210">
    <property type="entry name" value="NAD_Gly3P_dh_N"/>
    <property type="match status" value="1"/>
</dbReference>
<dbReference type="PIRSF" id="PIRSF000114">
    <property type="entry name" value="Glycerol-3-P_dh"/>
    <property type="match status" value="1"/>
</dbReference>
<feature type="binding site" evidence="9">
    <location>
        <position position="195"/>
    </location>
    <ligand>
        <name>sn-glycerol 3-phosphate</name>
        <dbReference type="ChEBI" id="CHEBI:57597"/>
    </ligand>
</feature>
<dbReference type="InterPro" id="IPR013328">
    <property type="entry name" value="6PGD_dom2"/>
</dbReference>
<feature type="binding site" evidence="9">
    <location>
        <position position="285"/>
    </location>
    <ligand>
        <name>NADPH</name>
        <dbReference type="ChEBI" id="CHEBI:57783"/>
    </ligand>
</feature>
<feature type="binding site" evidence="9">
    <location>
        <position position="259"/>
    </location>
    <ligand>
        <name>sn-glycerol 3-phosphate</name>
        <dbReference type="ChEBI" id="CHEBI:57597"/>
    </ligand>
</feature>
<comment type="catalytic activity">
    <reaction evidence="9">
        <text>sn-glycerol 3-phosphate + NAD(+) = dihydroxyacetone phosphate + NADH + H(+)</text>
        <dbReference type="Rhea" id="RHEA:11092"/>
        <dbReference type="ChEBI" id="CHEBI:15378"/>
        <dbReference type="ChEBI" id="CHEBI:57540"/>
        <dbReference type="ChEBI" id="CHEBI:57597"/>
        <dbReference type="ChEBI" id="CHEBI:57642"/>
        <dbReference type="ChEBI" id="CHEBI:57945"/>
        <dbReference type="EC" id="1.1.1.94"/>
    </reaction>
</comment>
<feature type="binding site" evidence="12">
    <location>
        <position position="144"/>
    </location>
    <ligand>
        <name>NAD(+)</name>
        <dbReference type="ChEBI" id="CHEBI:57540"/>
    </ligand>
</feature>
<evidence type="ECO:0000256" key="10">
    <source>
        <dbReference type="PIRSR" id="PIRSR000114-1"/>
    </source>
</evidence>
<dbReference type="Gene3D" id="1.10.1040.10">
    <property type="entry name" value="N-(1-d-carboxylethyl)-l-norvaline Dehydrogenase, domain 2"/>
    <property type="match status" value="1"/>
</dbReference>
<dbReference type="PANTHER" id="PTHR11728:SF1">
    <property type="entry name" value="GLYCEROL-3-PHOSPHATE DEHYDROGENASE [NAD(+)] 2, CHLOROPLASTIC"/>
    <property type="match status" value="1"/>
</dbReference>
<feature type="binding site" evidence="12">
    <location>
        <begin position="10"/>
        <end position="15"/>
    </location>
    <ligand>
        <name>NAD(+)</name>
        <dbReference type="ChEBI" id="CHEBI:57540"/>
    </ligand>
</feature>
<dbReference type="UniPathway" id="UPA00940"/>
<feature type="binding site" evidence="9">
    <location>
        <position position="259"/>
    </location>
    <ligand>
        <name>NADPH</name>
        <dbReference type="ChEBI" id="CHEBI:57783"/>
    </ligand>
</feature>
<evidence type="ECO:0000256" key="13">
    <source>
        <dbReference type="RuleBase" id="RU000437"/>
    </source>
</evidence>
<evidence type="ECO:0000259" key="16">
    <source>
        <dbReference type="Pfam" id="PF07479"/>
    </source>
</evidence>
<dbReference type="Pfam" id="PF07479">
    <property type="entry name" value="NAD_Gly3P_dh_C"/>
    <property type="match status" value="1"/>
</dbReference>
<dbReference type="InterPro" id="IPR036291">
    <property type="entry name" value="NAD(P)-bd_dom_sf"/>
</dbReference>
<feature type="binding site" evidence="9">
    <location>
        <position position="14"/>
    </location>
    <ligand>
        <name>NADPH</name>
        <dbReference type="ChEBI" id="CHEBI:57783"/>
    </ligand>
</feature>
<feature type="domain" description="Glycerol-3-phosphate dehydrogenase NAD-dependent N-terminal" evidence="15">
    <location>
        <begin position="6"/>
        <end position="161"/>
    </location>
</feature>
<dbReference type="FunFam" id="3.40.50.720:FF:000019">
    <property type="entry name" value="Glycerol-3-phosphate dehydrogenase [NAD(P)+]"/>
    <property type="match status" value="1"/>
</dbReference>
<dbReference type="Gene3D" id="3.40.50.720">
    <property type="entry name" value="NAD(P)-binding Rossmann-like Domain"/>
    <property type="match status" value="1"/>
</dbReference>